<dbReference type="STRING" id="1296096.A0A1B9I8X8"/>
<reference evidence="3" key="2">
    <citation type="submission" date="2013-07" db="EMBL/GenBank/DDBJ databases">
        <authorList>
            <consortium name="The Broad Institute Genome Sequencing Platform"/>
            <person name="Cuomo C."/>
            <person name="Litvintseva A."/>
            <person name="Chen Y."/>
            <person name="Heitman J."/>
            <person name="Sun S."/>
            <person name="Springer D."/>
            <person name="Dromer F."/>
            <person name="Young S.K."/>
            <person name="Zeng Q."/>
            <person name="Gargeya S."/>
            <person name="Fitzgerald M."/>
            <person name="Abouelleil A."/>
            <person name="Alvarado L."/>
            <person name="Berlin A.M."/>
            <person name="Chapman S.B."/>
            <person name="Dewar J."/>
            <person name="Goldberg J."/>
            <person name="Griggs A."/>
            <person name="Gujja S."/>
            <person name="Hansen M."/>
            <person name="Howarth C."/>
            <person name="Imamovic A."/>
            <person name="Larimer J."/>
            <person name="McCowan C."/>
            <person name="Murphy C."/>
            <person name="Pearson M."/>
            <person name="Priest M."/>
            <person name="Roberts A."/>
            <person name="Saif S."/>
            <person name="Shea T."/>
            <person name="Sykes S."/>
            <person name="Wortman J."/>
            <person name="Nusbaum C."/>
            <person name="Birren B."/>
        </authorList>
    </citation>
    <scope>NUCLEOTIDE SEQUENCE</scope>
    <source>
        <strain evidence="3">CBS 10737</strain>
    </source>
</reference>
<dbReference type="EMBL" id="CP144524">
    <property type="protein sequence ID" value="WWC71084.1"/>
    <property type="molecule type" value="Genomic_DNA"/>
</dbReference>
<evidence type="ECO:0000313" key="2">
    <source>
        <dbReference type="EMBL" id="OCF51861.1"/>
    </source>
</evidence>
<dbReference type="RefSeq" id="XP_019013080.1">
    <property type="nucleotide sequence ID" value="XM_019154340.1"/>
</dbReference>
<dbReference type="Proteomes" id="UP000094020">
    <property type="component" value="Chromosome 6"/>
</dbReference>
<name>A0A1B9I8X8_9TREE</name>
<reference evidence="3" key="4">
    <citation type="submission" date="2024-02" db="EMBL/GenBank/DDBJ databases">
        <title>Comparative genomics of Cryptococcus and Kwoniella reveals pathogenesis evolution and contrasting modes of karyotype evolution via chromosome fusion or intercentromeric recombination.</title>
        <authorList>
            <person name="Coelho M.A."/>
            <person name="David-Palma M."/>
            <person name="Shea T."/>
            <person name="Bowers K."/>
            <person name="McGinley-Smith S."/>
            <person name="Mohammad A.W."/>
            <person name="Gnirke A."/>
            <person name="Yurkov A.M."/>
            <person name="Nowrousian M."/>
            <person name="Sun S."/>
            <person name="Cuomo C.A."/>
            <person name="Heitman J."/>
        </authorList>
    </citation>
    <scope>NUCLEOTIDE SEQUENCE</scope>
    <source>
        <strain evidence="3">CBS 10737</strain>
    </source>
</reference>
<dbReference type="GeneID" id="30170946"/>
<keyword evidence="4" id="KW-1185">Reference proteome</keyword>
<evidence type="ECO:0000256" key="1">
    <source>
        <dbReference type="SAM" id="MobiDB-lite"/>
    </source>
</evidence>
<dbReference type="OrthoDB" id="3222594at2759"/>
<reference evidence="2" key="3">
    <citation type="submission" date="2016-07" db="EMBL/GenBank/DDBJ databases">
        <title>Evolution of pathogenesis and genome organization in the Tremellales.</title>
        <authorList>
            <person name="Cuomo C."/>
            <person name="Litvintseva A."/>
            <person name="Heitman J."/>
            <person name="Chen Y."/>
            <person name="Sun S."/>
            <person name="Springer D."/>
            <person name="Dromer F."/>
            <person name="Young S."/>
            <person name="Zeng Q."/>
            <person name="Chapman S."/>
            <person name="Gujja S."/>
            <person name="Saif S."/>
            <person name="Birren B."/>
        </authorList>
    </citation>
    <scope>NUCLEOTIDE SEQUENCE</scope>
    <source>
        <strain evidence="2">CBS 10737</strain>
    </source>
</reference>
<dbReference type="AlphaFoldDB" id="A0A1B9I8X8"/>
<sequence>MSAVTHTTAKDQVKATACEQITVANDPVEFYHSLPDLDHALLSISKINFETLLDKVSTLLAPYGDKYGLSLLHRHFSLEEGEIMVESGNIMKPIIPAKEVKLYEKRWDRNGKPYEYSTEQQEPVPSELLKDFRKIVPEFTSLGIYSRKGDDETIQWMEYTDVDDRTHINRPRNKDSEDAPQTAWYSKDGAPLTRGCGGTCVKNTLRSGKVRSHTKIAHKKK</sequence>
<reference evidence="2" key="1">
    <citation type="submission" date="2013-07" db="EMBL/GenBank/DDBJ databases">
        <title>The Genome Sequence of Cryptococcus pinus CBS10737.</title>
        <authorList>
            <consortium name="The Broad Institute Genome Sequencing Platform"/>
            <person name="Cuomo C."/>
            <person name="Litvintseva A."/>
            <person name="Chen Y."/>
            <person name="Heitman J."/>
            <person name="Sun S."/>
            <person name="Springer D."/>
            <person name="Dromer F."/>
            <person name="Young S.K."/>
            <person name="Zeng Q."/>
            <person name="Gargeya S."/>
            <person name="Fitzgerald M."/>
            <person name="Abouelleil A."/>
            <person name="Alvarado L."/>
            <person name="Berlin A.M."/>
            <person name="Chapman S.B."/>
            <person name="Dewar J."/>
            <person name="Goldberg J."/>
            <person name="Griggs A."/>
            <person name="Gujja S."/>
            <person name="Hansen M."/>
            <person name="Howarth C."/>
            <person name="Imamovic A."/>
            <person name="Larimer J."/>
            <person name="McCowan C."/>
            <person name="Murphy C."/>
            <person name="Pearson M."/>
            <person name="Priest M."/>
            <person name="Roberts A."/>
            <person name="Saif S."/>
            <person name="Shea T."/>
            <person name="Sykes S."/>
            <person name="Wortman J."/>
            <person name="Nusbaum C."/>
            <person name="Birren B."/>
        </authorList>
    </citation>
    <scope>NUCLEOTIDE SEQUENCE [LARGE SCALE GENOMIC DNA]</scope>
    <source>
        <strain evidence="2">CBS 10737</strain>
    </source>
</reference>
<organism evidence="2">
    <name type="scientific">Kwoniella pini CBS 10737</name>
    <dbReference type="NCBI Taxonomy" id="1296096"/>
    <lineage>
        <taxon>Eukaryota</taxon>
        <taxon>Fungi</taxon>
        <taxon>Dikarya</taxon>
        <taxon>Basidiomycota</taxon>
        <taxon>Agaricomycotina</taxon>
        <taxon>Tremellomycetes</taxon>
        <taxon>Tremellales</taxon>
        <taxon>Cryptococcaceae</taxon>
        <taxon>Kwoniella</taxon>
    </lineage>
</organism>
<feature type="region of interest" description="Disordered" evidence="1">
    <location>
        <begin position="166"/>
        <end position="188"/>
    </location>
</feature>
<protein>
    <submittedName>
        <fullName evidence="2">Uncharacterized protein</fullName>
    </submittedName>
</protein>
<evidence type="ECO:0000313" key="4">
    <source>
        <dbReference type="Proteomes" id="UP000094020"/>
    </source>
</evidence>
<gene>
    <name evidence="2" type="ORF">I206_02577</name>
    <name evidence="3" type="ORF">I206_105037</name>
</gene>
<dbReference type="KEGG" id="kpin:30170946"/>
<dbReference type="EMBL" id="KV700115">
    <property type="protein sequence ID" value="OCF51861.1"/>
    <property type="molecule type" value="Genomic_DNA"/>
</dbReference>
<evidence type="ECO:0000313" key="3">
    <source>
        <dbReference type="EMBL" id="WWC71084.1"/>
    </source>
</evidence>
<proteinExistence type="predicted"/>
<feature type="compositionally biased region" description="Basic and acidic residues" evidence="1">
    <location>
        <begin position="166"/>
        <end position="177"/>
    </location>
</feature>
<accession>A0A1B9I8X8</accession>